<organism evidence="2 3">
    <name type="scientific">Panicum virgatum</name>
    <name type="common">Blackwell switchgrass</name>
    <dbReference type="NCBI Taxonomy" id="38727"/>
    <lineage>
        <taxon>Eukaryota</taxon>
        <taxon>Viridiplantae</taxon>
        <taxon>Streptophyta</taxon>
        <taxon>Embryophyta</taxon>
        <taxon>Tracheophyta</taxon>
        <taxon>Spermatophyta</taxon>
        <taxon>Magnoliopsida</taxon>
        <taxon>Liliopsida</taxon>
        <taxon>Poales</taxon>
        <taxon>Poaceae</taxon>
        <taxon>PACMAD clade</taxon>
        <taxon>Panicoideae</taxon>
        <taxon>Panicodae</taxon>
        <taxon>Paniceae</taxon>
        <taxon>Panicinae</taxon>
        <taxon>Panicum</taxon>
        <taxon>Panicum sect. Hiantes</taxon>
    </lineage>
</organism>
<evidence type="ECO:0000313" key="3">
    <source>
        <dbReference type="Proteomes" id="UP000823388"/>
    </source>
</evidence>
<keyword evidence="3" id="KW-1185">Reference proteome</keyword>
<dbReference type="Proteomes" id="UP000823388">
    <property type="component" value="Chromosome 9K"/>
</dbReference>
<dbReference type="AlphaFoldDB" id="A0A8T0NR21"/>
<reference evidence="2" key="1">
    <citation type="submission" date="2020-05" db="EMBL/GenBank/DDBJ databases">
        <title>WGS assembly of Panicum virgatum.</title>
        <authorList>
            <person name="Lovell J.T."/>
            <person name="Jenkins J."/>
            <person name="Shu S."/>
            <person name="Juenger T.E."/>
            <person name="Schmutz J."/>
        </authorList>
    </citation>
    <scope>NUCLEOTIDE SEQUENCE</scope>
    <source>
        <strain evidence="2">AP13</strain>
    </source>
</reference>
<proteinExistence type="predicted"/>
<accession>A0A8T0NR21</accession>
<comment type="caution">
    <text evidence="2">The sequence shown here is derived from an EMBL/GenBank/DDBJ whole genome shotgun (WGS) entry which is preliminary data.</text>
</comment>
<protein>
    <submittedName>
        <fullName evidence="2">Uncharacterized protein</fullName>
    </submittedName>
</protein>
<evidence type="ECO:0000256" key="1">
    <source>
        <dbReference type="SAM" id="MobiDB-lite"/>
    </source>
</evidence>
<feature type="region of interest" description="Disordered" evidence="1">
    <location>
        <begin position="97"/>
        <end position="164"/>
    </location>
</feature>
<feature type="region of interest" description="Disordered" evidence="1">
    <location>
        <begin position="32"/>
        <end position="52"/>
    </location>
</feature>
<dbReference type="EMBL" id="CM029053">
    <property type="protein sequence ID" value="KAG2549686.1"/>
    <property type="molecule type" value="Genomic_DNA"/>
</dbReference>
<evidence type="ECO:0000313" key="2">
    <source>
        <dbReference type="EMBL" id="KAG2549686.1"/>
    </source>
</evidence>
<name>A0A8T0NR21_PANVG</name>
<gene>
    <name evidence="2" type="ORF">PVAP13_9KG296313</name>
</gene>
<feature type="compositionally biased region" description="Low complexity" evidence="1">
    <location>
        <begin position="99"/>
        <end position="110"/>
    </location>
</feature>
<sequence>MSPLPNPVGPPLRPLPQPATLLAFHHRPCAALPGEDLPFPGDGVPSPTDDTVPASQMLAMLSKHKFMRSEKDEKKTLLAVDTARSWAGLREYSSATVQRAASRTISTSSTRPPPTGNLWGVASFLAPPSESSTPRASAASPGEGEKDEEVGNGDANGLKIFGQG</sequence>